<accession>A0A556S953</accession>
<name>A0A556S953_9GAMM</name>
<evidence type="ECO:0000313" key="2">
    <source>
        <dbReference type="Proteomes" id="UP000319483"/>
    </source>
</evidence>
<dbReference type="AlphaFoldDB" id="A0A556S953"/>
<sequence length="80" mass="8393">MSKNISSTRTTKIAVKTLQNSTSSSIQKSLAGSVLSQVSPNKTTSKKMAVKASEVLNSSKYSKTTKSLAGSVLEQAKGNK</sequence>
<dbReference type="RefSeq" id="WP_144092710.1">
    <property type="nucleotide sequence ID" value="NZ_VMHM01000015.1"/>
</dbReference>
<dbReference type="Proteomes" id="UP000319483">
    <property type="component" value="Unassembled WGS sequence"/>
</dbReference>
<comment type="caution">
    <text evidence="1">The sequence shown here is derived from an EMBL/GenBank/DDBJ whole genome shotgun (WGS) entry which is preliminary data.</text>
</comment>
<reference evidence="1 2" key="1">
    <citation type="submission" date="2019-07" db="EMBL/GenBank/DDBJ databases">
        <title>Gilliamella genomes.</title>
        <authorList>
            <person name="Zheng H."/>
        </authorList>
    </citation>
    <scope>NUCLEOTIDE SEQUENCE [LARGE SCALE GENOMIC DNA]</scope>
    <source>
        <strain evidence="1 2">W8127</strain>
    </source>
</reference>
<organism evidence="1 2">
    <name type="scientific">Gilliamella apicola</name>
    <dbReference type="NCBI Taxonomy" id="1196095"/>
    <lineage>
        <taxon>Bacteria</taxon>
        <taxon>Pseudomonadati</taxon>
        <taxon>Pseudomonadota</taxon>
        <taxon>Gammaproteobacteria</taxon>
        <taxon>Orbales</taxon>
        <taxon>Orbaceae</taxon>
        <taxon>Gilliamella</taxon>
    </lineage>
</organism>
<protein>
    <submittedName>
        <fullName evidence="1">Uncharacterized protein</fullName>
    </submittedName>
</protein>
<dbReference type="EMBL" id="VMHM01000015">
    <property type="protein sequence ID" value="TSJ97628.1"/>
    <property type="molecule type" value="Genomic_DNA"/>
</dbReference>
<evidence type="ECO:0000313" key="1">
    <source>
        <dbReference type="EMBL" id="TSJ97628.1"/>
    </source>
</evidence>
<gene>
    <name evidence="1" type="ORF">FPQ15_11000</name>
</gene>
<proteinExistence type="predicted"/>